<dbReference type="RefSeq" id="WP_102139891.1">
    <property type="nucleotide sequence ID" value="NZ_CP031123.2"/>
</dbReference>
<sequence length="203" mass="22998">MILLQFSSAQGPEECCIAVEKALACFLQEAKKYHVTYDVLESFPSKKGLRSALVCLEGAGAEPLASNWCGTIQWQCQSPIRPRHKRKNWFLSVTQFSPVQPIEESEIEFEFTKAQGAGGQHVNKTSSAVRAKHVATGITVKVQSERSQHANKKLAKQLIQWKLNEHQSQQLNDLDKQRHHSHYQIERGNAVITFLGNEFKRLM</sequence>
<dbReference type="Gene3D" id="3.30.70.1660">
    <property type="match status" value="1"/>
</dbReference>
<proteinExistence type="inferred from homology"/>
<dbReference type="Proteomes" id="UP001252207">
    <property type="component" value="Unassembled WGS sequence"/>
</dbReference>
<dbReference type="KEGG" id="prq:CYG50_17800"/>
<dbReference type="GO" id="GO:0003747">
    <property type="term" value="F:translation release factor activity"/>
    <property type="evidence" value="ECO:0007669"/>
    <property type="project" value="InterPro"/>
</dbReference>
<gene>
    <name evidence="4" type="primary">prfH</name>
    <name evidence="3" type="ORF">J7T18_08315</name>
    <name evidence="4" type="ORF">NLX89_18815</name>
</gene>
<name>A0A345M024_9GAMM</name>
<evidence type="ECO:0000256" key="1">
    <source>
        <dbReference type="ARBA" id="ARBA00010835"/>
    </source>
</evidence>
<dbReference type="InterPro" id="IPR017509">
    <property type="entry name" value="PrfH"/>
</dbReference>
<dbReference type="Gene3D" id="3.30.160.20">
    <property type="match status" value="1"/>
</dbReference>
<keyword evidence="6" id="KW-1185">Reference proteome</keyword>
<feature type="domain" description="Prokaryotic-type class I peptide chain release factors" evidence="2">
    <location>
        <begin position="102"/>
        <end position="188"/>
    </location>
</feature>
<evidence type="ECO:0000313" key="6">
    <source>
        <dbReference type="Proteomes" id="UP001252207"/>
    </source>
</evidence>
<evidence type="ECO:0000313" key="3">
    <source>
        <dbReference type="EMBL" id="MBQ0268302.1"/>
    </source>
</evidence>
<dbReference type="PANTHER" id="PTHR43804:SF9">
    <property type="entry name" value="PEPTIDE CHAIN RELEASE FACTOR HOMOLOG-RELATED"/>
    <property type="match status" value="1"/>
</dbReference>
<evidence type="ECO:0000313" key="5">
    <source>
        <dbReference type="Proteomes" id="UP000674270"/>
    </source>
</evidence>
<dbReference type="NCBIfam" id="TIGR03072">
    <property type="entry name" value="release_prfH"/>
    <property type="match status" value="1"/>
</dbReference>
<dbReference type="InterPro" id="IPR045853">
    <property type="entry name" value="Pep_chain_release_fac_I_sf"/>
</dbReference>
<protein>
    <submittedName>
        <fullName evidence="3">Peptide chain release factor H</fullName>
    </submittedName>
</protein>
<organism evidence="3 5">
    <name type="scientific">Providencia huaxiensis</name>
    <dbReference type="NCBI Taxonomy" id="2027290"/>
    <lineage>
        <taxon>Bacteria</taxon>
        <taxon>Pseudomonadati</taxon>
        <taxon>Pseudomonadota</taxon>
        <taxon>Gammaproteobacteria</taxon>
        <taxon>Enterobacterales</taxon>
        <taxon>Morganellaceae</taxon>
        <taxon>Providencia</taxon>
    </lineage>
</organism>
<dbReference type="Pfam" id="PF00472">
    <property type="entry name" value="RF-1"/>
    <property type="match status" value="1"/>
</dbReference>
<dbReference type="PANTHER" id="PTHR43804">
    <property type="entry name" value="LD18447P"/>
    <property type="match status" value="1"/>
</dbReference>
<dbReference type="OrthoDB" id="9815709at2"/>
<dbReference type="AlphaFoldDB" id="A0A345M024"/>
<accession>A0A345M024</accession>
<dbReference type="InterPro" id="IPR000352">
    <property type="entry name" value="Pep_chain_release_fac_I"/>
</dbReference>
<comment type="similarity">
    <text evidence="1">Belongs to the prokaryotic/mitochondrial release factor family.</text>
</comment>
<dbReference type="EMBL" id="JANAVW010000001">
    <property type="protein sequence ID" value="MDT0135378.1"/>
    <property type="molecule type" value="Genomic_DNA"/>
</dbReference>
<evidence type="ECO:0000259" key="2">
    <source>
        <dbReference type="Pfam" id="PF00472"/>
    </source>
</evidence>
<dbReference type="EMBL" id="JAGKLY010000002">
    <property type="protein sequence ID" value="MBQ0268302.1"/>
    <property type="molecule type" value="Genomic_DNA"/>
</dbReference>
<comment type="caution">
    <text evidence="3">The sequence shown here is derived from an EMBL/GenBank/DDBJ whole genome shotgun (WGS) entry which is preliminary data.</text>
</comment>
<evidence type="ECO:0000313" key="4">
    <source>
        <dbReference type="EMBL" id="MDT0135378.1"/>
    </source>
</evidence>
<reference evidence="3" key="1">
    <citation type="submission" date="2021-03" db="EMBL/GenBank/DDBJ databases">
        <authorList>
            <person name="Stanton E."/>
        </authorList>
    </citation>
    <scope>NUCLEOTIDE SEQUENCE</scope>
    <source>
        <strain evidence="3">2020EL-00113</strain>
    </source>
</reference>
<dbReference type="InterPro" id="IPR050057">
    <property type="entry name" value="Prokaryotic/Mito_RF"/>
</dbReference>
<dbReference type="Proteomes" id="UP000674270">
    <property type="component" value="Unassembled WGS sequence"/>
</dbReference>
<reference evidence="4 6" key="2">
    <citation type="submission" date="2022-06" db="EMBL/GenBank/DDBJ databases">
        <title>Chromosome and plasmid sequencings of Enterobacteriales species co-exiting double carbapenemases.</title>
        <authorList>
            <person name="Fu Y."/>
        </authorList>
    </citation>
    <scope>NUCLEOTIDE SEQUENCE [LARGE SCALE GENOMIC DNA]</scope>
    <source>
        <strain evidence="4 6">21030615019</strain>
    </source>
</reference>
<dbReference type="SUPFAM" id="SSF75620">
    <property type="entry name" value="Release factor"/>
    <property type="match status" value="1"/>
</dbReference>
<dbReference type="GeneID" id="89491839"/>